<comment type="caution">
    <text evidence="3">The sequence shown here is derived from an EMBL/GenBank/DDBJ whole genome shotgun (WGS) entry which is preliminary data.</text>
</comment>
<dbReference type="SUPFAM" id="SSF51261">
    <property type="entry name" value="Duplicated hybrid motif"/>
    <property type="match status" value="1"/>
</dbReference>
<feature type="transmembrane region" description="Helical" evidence="1">
    <location>
        <begin position="93"/>
        <end position="112"/>
    </location>
</feature>
<dbReference type="InterPro" id="IPR050570">
    <property type="entry name" value="Cell_wall_metabolism_enzyme"/>
</dbReference>
<dbReference type="PATRIC" id="fig|907348.3.peg.1751"/>
<dbReference type="eggNOG" id="COG4942">
    <property type="taxonomic scope" value="Bacteria"/>
</dbReference>
<dbReference type="MEROPS" id="M23.009"/>
<organism evidence="3 4">
    <name type="scientific">Treponema saccharophilum DSM 2985</name>
    <dbReference type="NCBI Taxonomy" id="907348"/>
    <lineage>
        <taxon>Bacteria</taxon>
        <taxon>Pseudomonadati</taxon>
        <taxon>Spirochaetota</taxon>
        <taxon>Spirochaetia</taxon>
        <taxon>Spirochaetales</taxon>
        <taxon>Treponemataceae</taxon>
        <taxon>Treponema</taxon>
    </lineage>
</organism>
<proteinExistence type="predicted"/>
<feature type="transmembrane region" description="Helical" evidence="1">
    <location>
        <begin position="69"/>
        <end position="87"/>
    </location>
</feature>
<dbReference type="GO" id="GO:0004222">
    <property type="term" value="F:metalloendopeptidase activity"/>
    <property type="evidence" value="ECO:0007669"/>
    <property type="project" value="TreeGrafter"/>
</dbReference>
<feature type="domain" description="M23ase beta-sheet core" evidence="2">
    <location>
        <begin position="351"/>
        <end position="447"/>
    </location>
</feature>
<dbReference type="Gene3D" id="2.70.70.10">
    <property type="entry name" value="Glucose Permease (Domain IIA)"/>
    <property type="match status" value="1"/>
</dbReference>
<dbReference type="PANTHER" id="PTHR21666:SF270">
    <property type="entry name" value="MUREIN HYDROLASE ACTIVATOR ENVC"/>
    <property type="match status" value="1"/>
</dbReference>
<keyword evidence="4" id="KW-1185">Reference proteome</keyword>
<evidence type="ECO:0000313" key="4">
    <source>
        <dbReference type="Proteomes" id="UP000003571"/>
    </source>
</evidence>
<feature type="transmembrane region" description="Helical" evidence="1">
    <location>
        <begin position="124"/>
        <end position="144"/>
    </location>
</feature>
<feature type="transmembrane region" description="Helical" evidence="1">
    <location>
        <begin position="36"/>
        <end position="57"/>
    </location>
</feature>
<dbReference type="InterPro" id="IPR011055">
    <property type="entry name" value="Dup_hybrid_motif"/>
</dbReference>
<evidence type="ECO:0000259" key="2">
    <source>
        <dbReference type="Pfam" id="PF01551"/>
    </source>
</evidence>
<keyword evidence="1" id="KW-1133">Transmembrane helix</keyword>
<evidence type="ECO:0000256" key="1">
    <source>
        <dbReference type="SAM" id="Phobius"/>
    </source>
</evidence>
<sequence length="452" mass="48050">MLGAAAKIIALLSVCALLGLAIVFPLWKFATSAPQAYTAAVLALMAAAAAVVCARRIKSAGIRKFLKGLLRIAVILCGAAAAIALVIAGKRIAAIPVAAAAVVLYGIISFGGGKTGKKTGKMTAITIIAAASAGFPLFGDAAGFPSADEMFRFVTTGEMIRIMNAKYTAPNPKADEETKSRMKAENEVFQKYEKKREKAERAQRRNENPALEFYLYKIKKSDVEKGKGFTQLAASLDQRQGTLATVNGIECSDDISEGMDLVLPVSQGLFVPFEPRNELEILIAQELSTQPQEGSVNVDINGRKYKFFPGKSFSGTAVAFFHDKGMQLPLSRKVLTSPFGYRTSPISGEWKFHAGIDLAAPVGTDVMACKGGTVAGIGQMNSVYGNFITIDHGGGKTSVYAHLSKMSVGKGDKVTRGQKIGEVGTTGMSTGPHLHFEIRENGNPSDPGKFIK</sequence>
<dbReference type="InterPro" id="IPR016047">
    <property type="entry name" value="M23ase_b-sheet_dom"/>
</dbReference>
<name>H7ELG5_9SPIR</name>
<accession>H7ELG5</accession>
<reference evidence="3 4" key="1">
    <citation type="submission" date="2011-09" db="EMBL/GenBank/DDBJ databases">
        <title>The draft genome of Treponema saccharophilum DSM 2985.</title>
        <authorList>
            <consortium name="US DOE Joint Genome Institute (JGI-PGF)"/>
            <person name="Lucas S."/>
            <person name="Copeland A."/>
            <person name="Lapidus A."/>
            <person name="Glavina del Rio T."/>
            <person name="Dalin E."/>
            <person name="Tice H."/>
            <person name="Bruce D."/>
            <person name="Goodwin L."/>
            <person name="Pitluck S."/>
            <person name="Peters L."/>
            <person name="Kyrpides N."/>
            <person name="Mavromatis K."/>
            <person name="Ivanova N."/>
            <person name="Markowitz V."/>
            <person name="Cheng J.-F."/>
            <person name="Hugenholtz P."/>
            <person name="Woyke T."/>
            <person name="Wu D."/>
            <person name="Gronow S."/>
            <person name="Wellnitz S."/>
            <person name="Brambilla E."/>
            <person name="Klenk H.-P."/>
            <person name="Eisen J.A."/>
        </authorList>
    </citation>
    <scope>NUCLEOTIDE SEQUENCE [LARGE SCALE GENOMIC DNA]</scope>
    <source>
        <strain evidence="3 4">DSM 2985</strain>
    </source>
</reference>
<keyword evidence="1" id="KW-0472">Membrane</keyword>
<dbReference type="EMBL" id="AGRW01000049">
    <property type="protein sequence ID" value="EIC01506.1"/>
    <property type="molecule type" value="Genomic_DNA"/>
</dbReference>
<dbReference type="PANTHER" id="PTHR21666">
    <property type="entry name" value="PEPTIDASE-RELATED"/>
    <property type="match status" value="1"/>
</dbReference>
<dbReference type="STRING" id="907348.TresaDRAFT_1115"/>
<dbReference type="CDD" id="cd12797">
    <property type="entry name" value="M23_peptidase"/>
    <property type="match status" value="1"/>
</dbReference>
<dbReference type="Pfam" id="PF01551">
    <property type="entry name" value="Peptidase_M23"/>
    <property type="match status" value="1"/>
</dbReference>
<dbReference type="Proteomes" id="UP000003571">
    <property type="component" value="Unassembled WGS sequence"/>
</dbReference>
<dbReference type="AlphaFoldDB" id="H7ELG5"/>
<evidence type="ECO:0000313" key="3">
    <source>
        <dbReference type="EMBL" id="EIC01506.1"/>
    </source>
</evidence>
<protein>
    <submittedName>
        <fullName evidence="3">Peptidase M23</fullName>
    </submittedName>
</protein>
<feature type="transmembrane region" description="Helical" evidence="1">
    <location>
        <begin position="9"/>
        <end position="30"/>
    </location>
</feature>
<gene>
    <name evidence="3" type="ORF">TresaDRAFT_1115</name>
</gene>
<keyword evidence="1" id="KW-0812">Transmembrane</keyword>